<dbReference type="EMBL" id="CAADRA010006171">
    <property type="protein sequence ID" value="VFT94155.1"/>
    <property type="molecule type" value="Genomic_DNA"/>
</dbReference>
<evidence type="ECO:0000313" key="5">
    <source>
        <dbReference type="EMBL" id="KAF0691351.1"/>
    </source>
</evidence>
<evidence type="ECO:0000313" key="6">
    <source>
        <dbReference type="EMBL" id="VFT94155.1"/>
    </source>
</evidence>
<feature type="chain" id="PRO_5036116360" evidence="4">
    <location>
        <begin position="23"/>
        <end position="331"/>
    </location>
</feature>
<keyword evidence="3" id="KW-0472">Membrane</keyword>
<evidence type="ECO:0000256" key="1">
    <source>
        <dbReference type="ARBA" id="ARBA00022614"/>
    </source>
</evidence>
<dbReference type="InterPro" id="IPR001611">
    <property type="entry name" value="Leu-rich_rpt"/>
</dbReference>
<keyword evidence="4" id="KW-0732">Signal</keyword>
<keyword evidence="3" id="KW-0812">Transmembrane</keyword>
<accession>A0A485L7M0</accession>
<proteinExistence type="predicted"/>
<gene>
    <name evidence="6" type="primary">Aste57867_17399</name>
    <name evidence="5" type="ORF">As57867_017339</name>
    <name evidence="6" type="ORF">ASTE57867_17399</name>
</gene>
<organism evidence="6 7">
    <name type="scientific">Aphanomyces stellatus</name>
    <dbReference type="NCBI Taxonomy" id="120398"/>
    <lineage>
        <taxon>Eukaryota</taxon>
        <taxon>Sar</taxon>
        <taxon>Stramenopiles</taxon>
        <taxon>Oomycota</taxon>
        <taxon>Saprolegniomycetes</taxon>
        <taxon>Saprolegniales</taxon>
        <taxon>Verrucalvaceae</taxon>
        <taxon>Aphanomyces</taxon>
    </lineage>
</organism>
<dbReference type="Proteomes" id="UP000332933">
    <property type="component" value="Unassembled WGS sequence"/>
</dbReference>
<protein>
    <submittedName>
        <fullName evidence="6">Aste57867_17399 protein</fullName>
    </submittedName>
</protein>
<name>A0A485L7M0_9STRA</name>
<keyword evidence="2" id="KW-0677">Repeat</keyword>
<evidence type="ECO:0000313" key="7">
    <source>
        <dbReference type="Proteomes" id="UP000332933"/>
    </source>
</evidence>
<dbReference type="EMBL" id="VJMH01006150">
    <property type="protein sequence ID" value="KAF0691351.1"/>
    <property type="molecule type" value="Genomic_DNA"/>
</dbReference>
<reference evidence="5" key="2">
    <citation type="submission" date="2019-06" db="EMBL/GenBank/DDBJ databases">
        <title>Genomics analysis of Aphanomyces spp. identifies a new class of oomycete effector associated with host adaptation.</title>
        <authorList>
            <person name="Gaulin E."/>
        </authorList>
    </citation>
    <scope>NUCLEOTIDE SEQUENCE</scope>
    <source>
        <strain evidence="5">CBS 578.67</strain>
    </source>
</reference>
<dbReference type="Pfam" id="PF13855">
    <property type="entry name" value="LRR_8"/>
    <property type="match status" value="1"/>
</dbReference>
<dbReference type="PANTHER" id="PTHR24366">
    <property type="entry name" value="IG(IMMUNOGLOBULIN) AND LRR(LEUCINE RICH REPEAT) DOMAINS"/>
    <property type="match status" value="1"/>
</dbReference>
<dbReference type="SUPFAM" id="SSF52058">
    <property type="entry name" value="L domain-like"/>
    <property type="match status" value="1"/>
</dbReference>
<dbReference type="OrthoDB" id="71548at2759"/>
<dbReference type="AlphaFoldDB" id="A0A485L7M0"/>
<evidence type="ECO:0000256" key="2">
    <source>
        <dbReference type="ARBA" id="ARBA00022737"/>
    </source>
</evidence>
<keyword evidence="1" id="KW-0433">Leucine-rich repeat</keyword>
<feature type="transmembrane region" description="Helical" evidence="3">
    <location>
        <begin position="250"/>
        <end position="272"/>
    </location>
</feature>
<evidence type="ECO:0000256" key="3">
    <source>
        <dbReference type="SAM" id="Phobius"/>
    </source>
</evidence>
<feature type="signal peptide" evidence="4">
    <location>
        <begin position="1"/>
        <end position="22"/>
    </location>
</feature>
<dbReference type="InterPro" id="IPR032675">
    <property type="entry name" value="LRR_dom_sf"/>
</dbReference>
<reference evidence="6 7" key="1">
    <citation type="submission" date="2019-03" db="EMBL/GenBank/DDBJ databases">
        <authorList>
            <person name="Gaulin E."/>
            <person name="Dumas B."/>
        </authorList>
    </citation>
    <scope>NUCLEOTIDE SEQUENCE [LARGE SCALE GENOMIC DNA]</scope>
    <source>
        <strain evidence="6">CBS 568.67</strain>
    </source>
</reference>
<dbReference type="Gene3D" id="3.80.10.10">
    <property type="entry name" value="Ribonuclease Inhibitor"/>
    <property type="match status" value="1"/>
</dbReference>
<keyword evidence="3" id="KW-1133">Transmembrane helix</keyword>
<keyword evidence="7" id="KW-1185">Reference proteome</keyword>
<evidence type="ECO:0000256" key="4">
    <source>
        <dbReference type="SAM" id="SignalP"/>
    </source>
</evidence>
<sequence length="331" mass="35387">MMHHMIAFVSCFFAAMASSINAQPSTMPLTLLGSCPLDALNASSIQAPDATICLRSSDGNITTSSSNGATLSLSNGHIVSVQGFPQAYASIDLSMNAISTMSTTTPGVVSLNLSGNVLTSMGLINLPTNLVVLDLSNNAIDRMDGMTFDFSRLTKLTTLKLGGNNLRSIRLAKFPPSLTYLDISNNALLEFEVEYNTYVLMNSLAFTLVGSVSSASQSSILSKCMYAVSYIGEIKVCITNTTSIWNGWKFSTYDVIFDIFLAITTLTSVLYISKIIRTRRTRAAASGGLMERDTFISSACDDCEGDVIQYRASLTPVAATAAPNLAQSSRV</sequence>